<dbReference type="PANTHER" id="PTHR43153">
    <property type="entry name" value="ELECTRON TRANSFER FLAVOPROTEIN ALPHA"/>
    <property type="match status" value="1"/>
</dbReference>
<evidence type="ECO:0000256" key="1">
    <source>
        <dbReference type="ARBA" id="ARBA00005817"/>
    </source>
</evidence>
<dbReference type="GO" id="GO:0050660">
    <property type="term" value="F:flavin adenine dinucleotide binding"/>
    <property type="evidence" value="ECO:0007669"/>
    <property type="project" value="InterPro"/>
</dbReference>
<feature type="domain" description="Electron transfer flavoprotein alpha/beta-subunit N-terminal" evidence="3">
    <location>
        <begin position="2"/>
        <end position="174"/>
    </location>
</feature>
<gene>
    <name evidence="4" type="ORF">N47_J04150</name>
</gene>
<comment type="similarity">
    <text evidence="1">Belongs to the ETF alpha-subunit/FixB family.</text>
</comment>
<dbReference type="SUPFAM" id="SSF52402">
    <property type="entry name" value="Adenine nucleotide alpha hydrolases-like"/>
    <property type="match status" value="1"/>
</dbReference>
<dbReference type="Pfam" id="PF00766">
    <property type="entry name" value="ETF_alpha"/>
    <property type="match status" value="1"/>
</dbReference>
<dbReference type="InterPro" id="IPR014731">
    <property type="entry name" value="ETF_asu_C"/>
</dbReference>
<dbReference type="Gene3D" id="3.40.50.620">
    <property type="entry name" value="HUPs"/>
    <property type="match status" value="1"/>
</dbReference>
<dbReference type="SUPFAM" id="SSF52467">
    <property type="entry name" value="DHS-like NAD/FAD-binding domain"/>
    <property type="match status" value="1"/>
</dbReference>
<keyword evidence="2" id="KW-0813">Transport</keyword>
<name>E1YFU0_9BACT</name>
<sequence length="240" mass="26351">MLYTTKNVTLELLSEGQKLSRRLREELCVCLLGYQVENFIPRLAEFGAEKIYLADGMQLSEYNLDAYVSILGGLIEIYQPSVLMMGATPTGSELAPRIAARYGLPCITEIKKIGGSSENFQVTKSVYNDRLYADVKPAAARPLIITLPPGETDIVKPKKIVEPAVIKTEIKLDENVKRVRYNKFIKGDPKTIRVDEADLILALGNGVDSETLPVTHELADLLGATIGGTRVAVDKGLIPF</sequence>
<evidence type="ECO:0000313" key="4">
    <source>
        <dbReference type="EMBL" id="CBX29434.1"/>
    </source>
</evidence>
<dbReference type="PANTHER" id="PTHR43153:SF1">
    <property type="entry name" value="ELECTRON TRANSFER FLAVOPROTEIN SUBUNIT ALPHA, MITOCHONDRIAL"/>
    <property type="match status" value="1"/>
</dbReference>
<dbReference type="Gene3D" id="3.40.50.1220">
    <property type="entry name" value="TPP-binding domain"/>
    <property type="match status" value="1"/>
</dbReference>
<keyword evidence="2" id="KW-0249">Electron transport</keyword>
<accession>E1YFU0</accession>
<proteinExistence type="inferred from homology"/>
<dbReference type="InterPro" id="IPR029035">
    <property type="entry name" value="DHS-like_NAD/FAD-binding_dom"/>
</dbReference>
<dbReference type="InterPro" id="IPR001308">
    <property type="entry name" value="ETF_a/FixB"/>
</dbReference>
<dbReference type="GO" id="GO:0009055">
    <property type="term" value="F:electron transfer activity"/>
    <property type="evidence" value="ECO:0007669"/>
    <property type="project" value="InterPro"/>
</dbReference>
<organism evidence="4">
    <name type="scientific">uncultured Desulfobacterium sp</name>
    <dbReference type="NCBI Taxonomy" id="201089"/>
    <lineage>
        <taxon>Bacteria</taxon>
        <taxon>Pseudomonadati</taxon>
        <taxon>Thermodesulfobacteriota</taxon>
        <taxon>Desulfobacteria</taxon>
        <taxon>Desulfobacterales</taxon>
        <taxon>Desulfobacteriaceae</taxon>
        <taxon>Desulfobacterium</taxon>
        <taxon>environmental samples</taxon>
    </lineage>
</organism>
<dbReference type="Pfam" id="PF01012">
    <property type="entry name" value="ETF"/>
    <property type="match status" value="1"/>
</dbReference>
<dbReference type="SMART" id="SM00893">
    <property type="entry name" value="ETF"/>
    <property type="match status" value="1"/>
</dbReference>
<reference evidence="4" key="1">
    <citation type="journal article" date="2011" name="Environ. Microbiol.">
        <title>Genomic insights into the metabolic potential of the polycyclic aromatic hydrocarbon degrading sulfate-reducing Deltaproteobacterium N47.</title>
        <authorList>
            <person name="Bergmann F."/>
            <person name="Selesi D."/>
            <person name="Weinmaier T."/>
            <person name="Tischler P."/>
            <person name="Rattei T."/>
            <person name="Meckenstock R.U."/>
        </authorList>
    </citation>
    <scope>NUCLEOTIDE SEQUENCE</scope>
</reference>
<dbReference type="InterPro" id="IPR014729">
    <property type="entry name" value="Rossmann-like_a/b/a_fold"/>
</dbReference>
<dbReference type="InterPro" id="IPR014730">
    <property type="entry name" value="ETF_a/b_N"/>
</dbReference>
<evidence type="ECO:0000259" key="3">
    <source>
        <dbReference type="SMART" id="SM00893"/>
    </source>
</evidence>
<protein>
    <recommendedName>
        <fullName evidence="3">Electron transfer flavoprotein alpha/beta-subunit N-terminal domain-containing protein</fullName>
    </recommendedName>
</protein>
<dbReference type="AlphaFoldDB" id="E1YFU0"/>
<dbReference type="EMBL" id="FR695872">
    <property type="protein sequence ID" value="CBX29434.1"/>
    <property type="molecule type" value="Genomic_DNA"/>
</dbReference>
<evidence type="ECO:0000256" key="2">
    <source>
        <dbReference type="ARBA" id="ARBA00022982"/>
    </source>
</evidence>
<dbReference type="GO" id="GO:0033539">
    <property type="term" value="P:fatty acid beta-oxidation using acyl-CoA dehydrogenase"/>
    <property type="evidence" value="ECO:0007669"/>
    <property type="project" value="TreeGrafter"/>
</dbReference>